<feature type="domain" description="HTH arsR-type" evidence="1">
    <location>
        <begin position="16"/>
        <end position="100"/>
    </location>
</feature>
<dbReference type="InterPro" id="IPR001845">
    <property type="entry name" value="HTH_ArsR_DNA-bd_dom"/>
</dbReference>
<reference evidence="3" key="1">
    <citation type="journal article" date="2019" name="Int. J. Syst. Evol. Microbiol.">
        <title>The Global Catalogue of Microorganisms (GCM) 10K type strain sequencing project: providing services to taxonomists for standard genome sequencing and annotation.</title>
        <authorList>
            <consortium name="The Broad Institute Genomics Platform"/>
            <consortium name="The Broad Institute Genome Sequencing Center for Infectious Disease"/>
            <person name="Wu L."/>
            <person name="Ma J."/>
        </authorList>
    </citation>
    <scope>NUCLEOTIDE SEQUENCE [LARGE SCALE GENOMIC DNA]</scope>
    <source>
        <strain evidence="3">CGMCC 1.10363</strain>
    </source>
</reference>
<dbReference type="InterPro" id="IPR036390">
    <property type="entry name" value="WH_DNA-bd_sf"/>
</dbReference>
<dbReference type="SMART" id="SM00418">
    <property type="entry name" value="HTH_ARSR"/>
    <property type="match status" value="1"/>
</dbReference>
<proteinExistence type="predicted"/>
<protein>
    <submittedName>
        <fullName evidence="2">ArsR family transcriptional regulator</fullName>
    </submittedName>
</protein>
<dbReference type="InterPro" id="IPR036388">
    <property type="entry name" value="WH-like_DNA-bd_sf"/>
</dbReference>
<dbReference type="Pfam" id="PF01022">
    <property type="entry name" value="HTH_5"/>
    <property type="match status" value="1"/>
</dbReference>
<evidence type="ECO:0000313" key="3">
    <source>
        <dbReference type="Proteomes" id="UP001595900"/>
    </source>
</evidence>
<dbReference type="Gene3D" id="1.10.10.10">
    <property type="entry name" value="Winged helix-like DNA-binding domain superfamily/Winged helix DNA-binding domain"/>
    <property type="match status" value="1"/>
</dbReference>
<evidence type="ECO:0000313" key="2">
    <source>
        <dbReference type="EMBL" id="MFC4244886.1"/>
    </source>
</evidence>
<dbReference type="SUPFAM" id="SSF46785">
    <property type="entry name" value="Winged helix' DNA-binding domain"/>
    <property type="match status" value="1"/>
</dbReference>
<accession>A0ABV8Q935</accession>
<dbReference type="RefSeq" id="WP_390231160.1">
    <property type="nucleotide sequence ID" value="NZ_JBHSCN010000006.1"/>
</dbReference>
<organism evidence="2 3">
    <name type="scientific">Gryllotalpicola reticulitermitis</name>
    <dbReference type="NCBI Taxonomy" id="1184153"/>
    <lineage>
        <taxon>Bacteria</taxon>
        <taxon>Bacillati</taxon>
        <taxon>Actinomycetota</taxon>
        <taxon>Actinomycetes</taxon>
        <taxon>Micrococcales</taxon>
        <taxon>Microbacteriaceae</taxon>
        <taxon>Gryllotalpicola</taxon>
    </lineage>
</organism>
<name>A0ABV8Q935_9MICO</name>
<comment type="caution">
    <text evidence="2">The sequence shown here is derived from an EMBL/GenBank/DDBJ whole genome shotgun (WGS) entry which is preliminary data.</text>
</comment>
<gene>
    <name evidence="2" type="ORF">ACFOYW_16045</name>
</gene>
<dbReference type="EMBL" id="JBHSCN010000006">
    <property type="protein sequence ID" value="MFC4244886.1"/>
    <property type="molecule type" value="Genomic_DNA"/>
</dbReference>
<keyword evidence="3" id="KW-1185">Reference proteome</keyword>
<dbReference type="Proteomes" id="UP001595900">
    <property type="component" value="Unassembled WGS sequence"/>
</dbReference>
<evidence type="ECO:0000259" key="1">
    <source>
        <dbReference type="SMART" id="SM00418"/>
    </source>
</evidence>
<sequence>MAVSEQDSVVPEGVARLKEAINADSRLLVLRQLLRQPQTFNQLVAAVDASPAGCRQALDALERAGYIVPDAPGAGTRKRPNTVFSGVREAVAADLGELVRFLAS</sequence>